<dbReference type="GeneID" id="70124667"/>
<dbReference type="AlphaFoldDB" id="A0A9P8UPY1"/>
<evidence type="ECO:0000313" key="2">
    <source>
        <dbReference type="Proteomes" id="UP000758603"/>
    </source>
</evidence>
<dbReference type="EMBL" id="JAGPXC010000003">
    <property type="protein sequence ID" value="KAH6656082.1"/>
    <property type="molecule type" value="Genomic_DNA"/>
</dbReference>
<comment type="caution">
    <text evidence="1">The sequence shown here is derived from an EMBL/GenBank/DDBJ whole genome shotgun (WGS) entry which is preliminary data.</text>
</comment>
<evidence type="ECO:0000313" key="1">
    <source>
        <dbReference type="EMBL" id="KAH6656082.1"/>
    </source>
</evidence>
<name>A0A9P8UPY1_9PEZI</name>
<dbReference type="RefSeq" id="XP_045960347.1">
    <property type="nucleotide sequence ID" value="XM_046095774.1"/>
</dbReference>
<reference evidence="1" key="1">
    <citation type="journal article" date="2021" name="Nat. Commun.">
        <title>Genetic determinants of endophytism in the Arabidopsis root mycobiome.</title>
        <authorList>
            <person name="Mesny F."/>
            <person name="Miyauchi S."/>
            <person name="Thiergart T."/>
            <person name="Pickel B."/>
            <person name="Atanasova L."/>
            <person name="Karlsson M."/>
            <person name="Huettel B."/>
            <person name="Barry K.W."/>
            <person name="Haridas S."/>
            <person name="Chen C."/>
            <person name="Bauer D."/>
            <person name="Andreopoulos W."/>
            <person name="Pangilinan J."/>
            <person name="LaButti K."/>
            <person name="Riley R."/>
            <person name="Lipzen A."/>
            <person name="Clum A."/>
            <person name="Drula E."/>
            <person name="Henrissat B."/>
            <person name="Kohler A."/>
            <person name="Grigoriev I.V."/>
            <person name="Martin F.M."/>
            <person name="Hacquard S."/>
        </authorList>
    </citation>
    <scope>NUCLEOTIDE SEQUENCE</scope>
    <source>
        <strain evidence="1">MPI-SDFR-AT-0073</strain>
    </source>
</reference>
<keyword evidence="2" id="KW-1185">Reference proteome</keyword>
<dbReference type="Proteomes" id="UP000758603">
    <property type="component" value="Unassembled WGS sequence"/>
</dbReference>
<protein>
    <submittedName>
        <fullName evidence="1">Uncharacterized protein</fullName>
    </submittedName>
</protein>
<sequence length="137" mass="14760">MAIPRVVLVASVARFTFGKGIETIGGCPMEIGHVLRSRAFAPLLKSACATTHGLENMAVYTSRHSLARTTRGHACFYALLVHWLLAAGLGRSITLMSLVGACSFRQRERIRVGTPPIVTAEKVNTRENQGKAPSSGR</sequence>
<proteinExistence type="predicted"/>
<organism evidence="1 2">
    <name type="scientific">Truncatella angustata</name>
    <dbReference type="NCBI Taxonomy" id="152316"/>
    <lineage>
        <taxon>Eukaryota</taxon>
        <taxon>Fungi</taxon>
        <taxon>Dikarya</taxon>
        <taxon>Ascomycota</taxon>
        <taxon>Pezizomycotina</taxon>
        <taxon>Sordariomycetes</taxon>
        <taxon>Xylariomycetidae</taxon>
        <taxon>Amphisphaeriales</taxon>
        <taxon>Sporocadaceae</taxon>
        <taxon>Truncatella</taxon>
    </lineage>
</organism>
<gene>
    <name evidence="1" type="ORF">BKA67DRAFT_254911</name>
</gene>
<accession>A0A9P8UPY1</accession>